<gene>
    <name evidence="1" type="ORF">QE369_001219</name>
</gene>
<proteinExistence type="predicted"/>
<accession>A0AAJ2B7W5</accession>
<dbReference type="Proteomes" id="UP001255601">
    <property type="component" value="Unassembled WGS sequence"/>
</dbReference>
<comment type="caution">
    <text evidence="1">The sequence shown here is derived from an EMBL/GenBank/DDBJ whole genome shotgun (WGS) entry which is preliminary data.</text>
</comment>
<sequence>MSEGTDSKASALPKERSPTYPYISLDIAMERIKTIYTQIRDHAQPREVVAKAYGKPATSSATIQTFATLLQYGLLENVAGPTGRRMRVSALAQGILNPHAPSEKKARELKKAALNPPIFAELWERFDDTFSLNDSVPLYYLTSERGQLFDGSVFTEKAAAEVLRIYRATLSYAGISNSDDNQDLAEEAAAPLPATPRAKAGDLVQIEINGAFVLSKPKRIESIQEHEGKLWVFLEGEKAAVEMDYVVPQEEKPTGPLPPTRIIPPTIEEELEGEWSEERLIDDGGDEITIRYKGSPSKERYEFIRDYLDFKIQRLAKRPG</sequence>
<reference evidence="1" key="1">
    <citation type="submission" date="2023-08" db="EMBL/GenBank/DDBJ databases">
        <title>Functional and genomic diversity of the sorghum phyllosphere microbiome.</title>
        <authorList>
            <person name="Shade A."/>
        </authorList>
    </citation>
    <scope>NUCLEOTIDE SEQUENCE</scope>
    <source>
        <strain evidence="1">SORGH_AS_0974</strain>
    </source>
</reference>
<protein>
    <submittedName>
        <fullName evidence="1">Uncharacterized protein</fullName>
    </submittedName>
</protein>
<name>A0AAJ2B7W5_9HYPH</name>
<dbReference type="EMBL" id="JAVIZC010000001">
    <property type="protein sequence ID" value="MDR6101041.1"/>
    <property type="molecule type" value="Genomic_DNA"/>
</dbReference>
<dbReference type="AlphaFoldDB" id="A0AAJ2B7W5"/>
<evidence type="ECO:0000313" key="1">
    <source>
        <dbReference type="EMBL" id="MDR6101041.1"/>
    </source>
</evidence>
<dbReference type="RefSeq" id="WP_309769986.1">
    <property type="nucleotide sequence ID" value="NZ_JAVIZC010000001.1"/>
</dbReference>
<organism evidence="1 2">
    <name type="scientific">Agrobacterium larrymoorei</name>
    <dbReference type="NCBI Taxonomy" id="160699"/>
    <lineage>
        <taxon>Bacteria</taxon>
        <taxon>Pseudomonadati</taxon>
        <taxon>Pseudomonadota</taxon>
        <taxon>Alphaproteobacteria</taxon>
        <taxon>Hyphomicrobiales</taxon>
        <taxon>Rhizobiaceae</taxon>
        <taxon>Rhizobium/Agrobacterium group</taxon>
        <taxon>Agrobacterium</taxon>
    </lineage>
</organism>
<evidence type="ECO:0000313" key="2">
    <source>
        <dbReference type="Proteomes" id="UP001255601"/>
    </source>
</evidence>